<evidence type="ECO:0000313" key="2">
    <source>
        <dbReference type="Proteomes" id="UP000028488"/>
    </source>
</evidence>
<evidence type="ECO:0000313" key="1">
    <source>
        <dbReference type="EMBL" id="AII05293.1"/>
    </source>
</evidence>
<accession>A0A076EJA9</accession>
<dbReference type="RefSeq" id="WP_128639326.1">
    <property type="nucleotide sequence ID" value="NZ_CP008947.1"/>
</dbReference>
<reference evidence="1 2" key="1">
    <citation type="submission" date="2014-07" db="EMBL/GenBank/DDBJ databases">
        <title>Genome Sequence of Rhodococcus opacus Strain R7, a Biodegrader of Mono- and Polycyclic Aromatic Hydrocarbons.</title>
        <authorList>
            <person name="Di Gennaro P."/>
            <person name="Zampolli J."/>
            <person name="Presti I."/>
            <person name="Cappelletti M."/>
            <person name="D'Ursi P."/>
            <person name="Orro A."/>
            <person name="Mezzelani A."/>
            <person name="Milanesi L."/>
        </authorList>
    </citation>
    <scope>NUCLEOTIDE SEQUENCE [LARGE SCALE GENOMIC DNA]</scope>
    <source>
        <strain evidence="1 2">R7</strain>
    </source>
</reference>
<dbReference type="Proteomes" id="UP000028488">
    <property type="component" value="Chromosome"/>
</dbReference>
<name>A0A076EJA9_RHOOP</name>
<dbReference type="EMBL" id="CP008947">
    <property type="protein sequence ID" value="AII05293.1"/>
    <property type="molecule type" value="Genomic_DNA"/>
</dbReference>
<gene>
    <name evidence="1" type="ORF">EP51_11970</name>
</gene>
<dbReference type="eggNOG" id="ENOG502Z9WS">
    <property type="taxonomic scope" value="Bacteria"/>
</dbReference>
<dbReference type="Pfam" id="PF08893">
    <property type="entry name" value="DUF1839"/>
    <property type="match status" value="1"/>
</dbReference>
<protein>
    <recommendedName>
        <fullName evidence="3">DUF1839 domain-containing protein</fullName>
    </recommendedName>
</protein>
<evidence type="ECO:0008006" key="3">
    <source>
        <dbReference type="Google" id="ProtNLM"/>
    </source>
</evidence>
<organism evidence="1 2">
    <name type="scientific">Rhodococcus opacus</name>
    <name type="common">Nocardia opaca</name>
    <dbReference type="NCBI Taxonomy" id="37919"/>
    <lineage>
        <taxon>Bacteria</taxon>
        <taxon>Bacillati</taxon>
        <taxon>Actinomycetota</taxon>
        <taxon>Actinomycetes</taxon>
        <taxon>Mycobacteriales</taxon>
        <taxon>Nocardiaceae</taxon>
        <taxon>Rhodococcus</taxon>
    </lineage>
</organism>
<sequence length="321" mass="35262">MTLRLIDISPDGYEPHPIHSGERTWTETNCYLDLWVEVLHSLGLDPVPAAACAFGARFDGSQWTFLKFKPEDLFALYGIDVGEMNVWRRVLDHVEDNLAAGMLSTVEVDAHWLPDTAGTGYREGHTKTTIVANYIDREGGVLEYFHNSGYHRLAGDDFRGLFGLDVAGSTTFTPYVEQVRFDGDPGYRPARFEAVLRHHLATRPDGNPVRDLGERVVADVPWIRSAGIDTFHLWTFGVLRQCGATAELAADVCEYLERNGFAGAAAFAPGFRAVAQGAKSVQFQMARAARGRSVDPSVQLDGMAEAWESSVGGLARVVGRA</sequence>
<proteinExistence type="predicted"/>
<dbReference type="AlphaFoldDB" id="A0A076EJA9"/>
<dbReference type="InterPro" id="IPR014989">
    <property type="entry name" value="DUF1839"/>
</dbReference>